<reference evidence="1" key="1">
    <citation type="submission" date="2018-05" db="EMBL/GenBank/DDBJ databases">
        <authorList>
            <person name="Lanie J.A."/>
            <person name="Ng W.-L."/>
            <person name="Kazmierczak K.M."/>
            <person name="Andrzejewski T.M."/>
            <person name="Davidsen T.M."/>
            <person name="Wayne K.J."/>
            <person name="Tettelin H."/>
            <person name="Glass J.I."/>
            <person name="Rusch D."/>
            <person name="Podicherti R."/>
            <person name="Tsui H.-C.T."/>
            <person name="Winkler M.E."/>
        </authorList>
    </citation>
    <scope>NUCLEOTIDE SEQUENCE</scope>
</reference>
<dbReference type="Gene3D" id="3.30.2060.10">
    <property type="entry name" value="Penicillin-binding protein 1b domain"/>
    <property type="match status" value="1"/>
</dbReference>
<evidence type="ECO:0000313" key="1">
    <source>
        <dbReference type="EMBL" id="SVC80787.1"/>
    </source>
</evidence>
<gene>
    <name evidence="1" type="ORF">METZ01_LOCUS333641</name>
</gene>
<dbReference type="InterPro" id="IPR027417">
    <property type="entry name" value="P-loop_NTPase"/>
</dbReference>
<accession>A0A382Q6W8</accession>
<dbReference type="SUPFAM" id="SSF52540">
    <property type="entry name" value="P-loop containing nucleoside triphosphate hydrolases"/>
    <property type="match status" value="1"/>
</dbReference>
<feature type="non-terminal residue" evidence="1">
    <location>
        <position position="189"/>
    </location>
</feature>
<dbReference type="Gene3D" id="3.40.50.11180">
    <property type="match status" value="1"/>
</dbReference>
<proteinExistence type="predicted"/>
<name>A0A382Q6W8_9ZZZZ</name>
<organism evidence="1">
    <name type="scientific">marine metagenome</name>
    <dbReference type="NCBI Taxonomy" id="408172"/>
    <lineage>
        <taxon>unclassified sequences</taxon>
        <taxon>metagenomes</taxon>
        <taxon>ecological metagenomes</taxon>
    </lineage>
</organism>
<dbReference type="EMBL" id="UINC01112099">
    <property type="protein sequence ID" value="SVC80787.1"/>
    <property type="molecule type" value="Genomic_DNA"/>
</dbReference>
<sequence>VSIDTPSLALRSLLQTTALKSGLRRGPSGSPLSINGLTPTAQAFAASVFASEVPIILIAPADRDIERLVADGRFFLGALSGFSESEANRRILPFPSYEVDPYREIEPHLDVTAARCRTLAALAQRRARLVIASAAAVLPRLSPPGRMLEAVIDLRSSGTVSPTELIDQLMQIGFSRTDPVDSHGQFCSR</sequence>
<protein>
    <recommendedName>
        <fullName evidence="2">UvrB interaction domain-containing protein</fullName>
    </recommendedName>
</protein>
<dbReference type="AlphaFoldDB" id="A0A382Q6W8"/>
<evidence type="ECO:0008006" key="2">
    <source>
        <dbReference type="Google" id="ProtNLM"/>
    </source>
</evidence>
<feature type="non-terminal residue" evidence="1">
    <location>
        <position position="1"/>
    </location>
</feature>